<evidence type="ECO:0000313" key="12">
    <source>
        <dbReference type="RefSeq" id="XP_014666221.1"/>
    </source>
</evidence>
<feature type="transmembrane region" description="Helical" evidence="9">
    <location>
        <begin position="101"/>
        <end position="121"/>
    </location>
</feature>
<dbReference type="Pfam" id="PF00001">
    <property type="entry name" value="7tm_1"/>
    <property type="match status" value="1"/>
</dbReference>
<feature type="transmembrane region" description="Helical" evidence="9">
    <location>
        <begin position="145"/>
        <end position="169"/>
    </location>
</feature>
<organism evidence="11 12">
    <name type="scientific">Priapulus caudatus</name>
    <name type="common">Priapulid worm</name>
    <dbReference type="NCBI Taxonomy" id="37621"/>
    <lineage>
        <taxon>Eukaryota</taxon>
        <taxon>Metazoa</taxon>
        <taxon>Ecdysozoa</taxon>
        <taxon>Scalidophora</taxon>
        <taxon>Priapulida</taxon>
        <taxon>Priapulimorpha</taxon>
        <taxon>Priapulimorphida</taxon>
        <taxon>Priapulidae</taxon>
        <taxon>Priapulus</taxon>
    </lineage>
</organism>
<evidence type="ECO:0000256" key="7">
    <source>
        <dbReference type="ARBA" id="ARBA00023170"/>
    </source>
</evidence>
<keyword evidence="11" id="KW-1185">Reference proteome</keyword>
<dbReference type="RefSeq" id="XP_014666221.1">
    <property type="nucleotide sequence ID" value="XM_014810735.1"/>
</dbReference>
<dbReference type="InterPro" id="IPR017452">
    <property type="entry name" value="GPCR_Rhodpsn_7TM"/>
</dbReference>
<gene>
    <name evidence="12" type="primary">LOC106808154</name>
</gene>
<evidence type="ECO:0000256" key="5">
    <source>
        <dbReference type="ARBA" id="ARBA00023040"/>
    </source>
</evidence>
<accession>A0ABM1E200</accession>
<keyword evidence="5" id="KW-0297">G-protein coupled receptor</keyword>
<feature type="transmembrane region" description="Helical" evidence="9">
    <location>
        <begin position="279"/>
        <end position="298"/>
    </location>
</feature>
<keyword evidence="4 9" id="KW-1133">Transmembrane helix</keyword>
<keyword evidence="3 9" id="KW-0812">Transmembrane</keyword>
<protein>
    <submittedName>
        <fullName evidence="12">Uncharacterized protein LOC106808154</fullName>
    </submittedName>
</protein>
<feature type="transmembrane region" description="Helical" evidence="9">
    <location>
        <begin position="20"/>
        <end position="53"/>
    </location>
</feature>
<comment type="subcellular location">
    <subcellularLocation>
        <location evidence="1">Cell membrane</location>
        <topology evidence="1">Multi-pass membrane protein</topology>
    </subcellularLocation>
</comment>
<sequence>MTSSATPIAMRNNSYSMGDATPVGATVVVGVFVLLVALSGVVANTCVLISFIADKKLRKVHHVYTANQSAAELALSLLVTPLAFLLPTCTGGWIQPEALCTGWLCVAATVLLASHLAFVLVSRDRCLTAFYHTDAQRDKEALRKVLRYVGATWLLSAALITSFVVAWHHLAVVELPRVTCRPEFLGDAAFMYVVTLTEAGVVGAAVTHYTRRTFQNVVARQKTFADSNISDDADRWLTRDKTMTKALVVGASCLGALWLPLLVMMLISPLCGDCVPPLAYLLALSLYNVRSTVAPLCFAREDERLKLNVKKLLCFWRRSEVAPLLQVAP</sequence>
<feature type="transmembrane region" description="Helical" evidence="9">
    <location>
        <begin position="189"/>
        <end position="210"/>
    </location>
</feature>
<evidence type="ECO:0000256" key="3">
    <source>
        <dbReference type="ARBA" id="ARBA00022692"/>
    </source>
</evidence>
<dbReference type="GeneID" id="106808154"/>
<evidence type="ECO:0000259" key="10">
    <source>
        <dbReference type="PROSITE" id="PS50262"/>
    </source>
</evidence>
<keyword evidence="6 9" id="KW-0472">Membrane</keyword>
<evidence type="ECO:0000256" key="2">
    <source>
        <dbReference type="ARBA" id="ARBA00022475"/>
    </source>
</evidence>
<keyword evidence="2" id="KW-1003">Cell membrane</keyword>
<keyword evidence="8" id="KW-0807">Transducer</keyword>
<feature type="transmembrane region" description="Helical" evidence="9">
    <location>
        <begin position="73"/>
        <end position="95"/>
    </location>
</feature>
<dbReference type="PANTHER" id="PTHR24247">
    <property type="entry name" value="5-HYDROXYTRYPTAMINE RECEPTOR"/>
    <property type="match status" value="1"/>
</dbReference>
<evidence type="ECO:0000313" key="11">
    <source>
        <dbReference type="Proteomes" id="UP000695022"/>
    </source>
</evidence>
<evidence type="ECO:0000256" key="4">
    <source>
        <dbReference type="ARBA" id="ARBA00022989"/>
    </source>
</evidence>
<dbReference type="PROSITE" id="PS50262">
    <property type="entry name" value="G_PROTEIN_RECEP_F1_2"/>
    <property type="match status" value="1"/>
</dbReference>
<evidence type="ECO:0000256" key="6">
    <source>
        <dbReference type="ARBA" id="ARBA00023136"/>
    </source>
</evidence>
<keyword evidence="7" id="KW-0675">Receptor</keyword>
<dbReference type="Proteomes" id="UP000695022">
    <property type="component" value="Unplaced"/>
</dbReference>
<reference evidence="12" key="1">
    <citation type="submission" date="2025-08" db="UniProtKB">
        <authorList>
            <consortium name="RefSeq"/>
        </authorList>
    </citation>
    <scope>IDENTIFICATION</scope>
</reference>
<proteinExistence type="predicted"/>
<evidence type="ECO:0000256" key="9">
    <source>
        <dbReference type="SAM" id="Phobius"/>
    </source>
</evidence>
<feature type="transmembrane region" description="Helical" evidence="9">
    <location>
        <begin position="246"/>
        <end position="267"/>
    </location>
</feature>
<dbReference type="InterPro" id="IPR000276">
    <property type="entry name" value="GPCR_Rhodpsn"/>
</dbReference>
<evidence type="ECO:0000256" key="1">
    <source>
        <dbReference type="ARBA" id="ARBA00004651"/>
    </source>
</evidence>
<dbReference type="SUPFAM" id="SSF81321">
    <property type="entry name" value="Family A G protein-coupled receptor-like"/>
    <property type="match status" value="1"/>
</dbReference>
<dbReference type="Gene3D" id="1.20.1070.10">
    <property type="entry name" value="Rhodopsin 7-helix transmembrane proteins"/>
    <property type="match status" value="1"/>
</dbReference>
<evidence type="ECO:0000256" key="8">
    <source>
        <dbReference type="ARBA" id="ARBA00023224"/>
    </source>
</evidence>
<feature type="domain" description="G-protein coupled receptors family 1 profile" evidence="10">
    <location>
        <begin position="43"/>
        <end position="298"/>
    </location>
</feature>
<dbReference type="PRINTS" id="PR00237">
    <property type="entry name" value="GPCRRHODOPSN"/>
</dbReference>
<name>A0ABM1E200_PRICU</name>